<dbReference type="PANTHER" id="PTHR42879:SF2">
    <property type="entry name" value="3-OXOACYL-[ACYL-CARRIER-PROTEIN] REDUCTASE FABG"/>
    <property type="match status" value="1"/>
</dbReference>
<dbReference type="PRINTS" id="PR00080">
    <property type="entry name" value="SDRFAMILY"/>
</dbReference>
<dbReference type="InterPro" id="IPR050259">
    <property type="entry name" value="SDR"/>
</dbReference>
<comment type="similarity">
    <text evidence="1">Belongs to the short-chain dehydrogenases/reductases (SDR) family.</text>
</comment>
<dbReference type="Pfam" id="PF13561">
    <property type="entry name" value="adh_short_C2"/>
    <property type="match status" value="1"/>
</dbReference>
<dbReference type="Gene3D" id="3.40.50.720">
    <property type="entry name" value="NAD(P)-binding Rossmann-like Domain"/>
    <property type="match status" value="1"/>
</dbReference>
<dbReference type="CDD" id="cd05233">
    <property type="entry name" value="SDR_c"/>
    <property type="match status" value="1"/>
</dbReference>
<dbReference type="EMBL" id="CP032382">
    <property type="protein sequence ID" value="AYB34871.1"/>
    <property type="molecule type" value="Genomic_DNA"/>
</dbReference>
<dbReference type="SUPFAM" id="SSF51735">
    <property type="entry name" value="NAD(P)-binding Rossmann-fold domains"/>
    <property type="match status" value="1"/>
</dbReference>
<evidence type="ECO:0000256" key="1">
    <source>
        <dbReference type="ARBA" id="ARBA00006484"/>
    </source>
</evidence>
<dbReference type="Proteomes" id="UP000266183">
    <property type="component" value="Chromosome"/>
</dbReference>
<dbReference type="OrthoDB" id="9788235at2"/>
<dbReference type="KEGG" id="chk:D4L85_31720"/>
<dbReference type="PRINTS" id="PR00081">
    <property type="entry name" value="GDHRDH"/>
</dbReference>
<dbReference type="FunFam" id="3.40.50.720:FF:000084">
    <property type="entry name" value="Short-chain dehydrogenase reductase"/>
    <property type="match status" value="1"/>
</dbReference>
<evidence type="ECO:0000313" key="2">
    <source>
        <dbReference type="EMBL" id="AYB34871.1"/>
    </source>
</evidence>
<reference evidence="3" key="1">
    <citation type="submission" date="2018-09" db="EMBL/GenBank/DDBJ databases">
        <title>Chryseolinea sp. KIS68-18 isolated from soil.</title>
        <authorList>
            <person name="Weon H.-Y."/>
            <person name="Kwon S.-W."/>
            <person name="Lee S.A."/>
        </authorList>
    </citation>
    <scope>NUCLEOTIDE SEQUENCE [LARGE SCALE GENOMIC DNA]</scope>
    <source>
        <strain evidence="3">KIS68-18</strain>
    </source>
</reference>
<gene>
    <name evidence="2" type="ORF">D4L85_31720</name>
</gene>
<sequence length="246" mass="26294">MTTGKTHEGKVALVTGAGQGIGQAIAVALGERGASVIATDLAIPQETVSKIGSTARGFQLDVTKEEDWNAVLTKSQDWGGVDIVVNNAGYFPNRPIDELDLATWRKTITTNLDSHFLSVKYFLPAMRKKKWGRFVGISSNMVGLAIPGMSHYIATKMGIIGFMRGLANDVADDGITANAVLPGLTETLATAQQPDEMKRSVWEQQAIKRLGKPNDITGAVLFLTSNDASFITGQAIVVDGGQYRIG</sequence>
<accession>A0A385SX25</accession>
<keyword evidence="3" id="KW-1185">Reference proteome</keyword>
<proteinExistence type="inferred from homology"/>
<dbReference type="PANTHER" id="PTHR42879">
    <property type="entry name" value="3-OXOACYL-(ACYL-CARRIER-PROTEIN) REDUCTASE"/>
    <property type="match status" value="1"/>
</dbReference>
<dbReference type="InterPro" id="IPR002347">
    <property type="entry name" value="SDR_fam"/>
</dbReference>
<evidence type="ECO:0000313" key="3">
    <source>
        <dbReference type="Proteomes" id="UP000266183"/>
    </source>
</evidence>
<name>A0A385SX25_9BACT</name>
<dbReference type="AlphaFoldDB" id="A0A385SX25"/>
<organism evidence="2 3">
    <name type="scientific">Chryseolinea soli</name>
    <dbReference type="NCBI Taxonomy" id="2321403"/>
    <lineage>
        <taxon>Bacteria</taxon>
        <taxon>Pseudomonadati</taxon>
        <taxon>Bacteroidota</taxon>
        <taxon>Cytophagia</taxon>
        <taxon>Cytophagales</taxon>
        <taxon>Fulvivirgaceae</taxon>
        <taxon>Chryseolinea</taxon>
    </lineage>
</organism>
<dbReference type="InterPro" id="IPR036291">
    <property type="entry name" value="NAD(P)-bd_dom_sf"/>
</dbReference>
<protein>
    <submittedName>
        <fullName evidence="2">SDR family oxidoreductase</fullName>
    </submittedName>
</protein>
<dbReference type="RefSeq" id="WP_119758124.1">
    <property type="nucleotide sequence ID" value="NZ_CP032382.1"/>
</dbReference>